<keyword evidence="3" id="KW-0328">Glycosyltransferase</keyword>
<keyword evidence="3" id="KW-0808">Transferase</keyword>
<gene>
    <name evidence="3" type="ORF">IAA83_05285</name>
</gene>
<evidence type="ECO:0000259" key="2">
    <source>
        <dbReference type="Pfam" id="PF15609"/>
    </source>
</evidence>
<accession>A0A9D1F9G1</accession>
<comment type="caution">
    <text evidence="3">The sequence shown here is derived from an EMBL/GenBank/DDBJ whole genome shotgun (WGS) entry which is preliminary data.</text>
</comment>
<dbReference type="SUPFAM" id="SSF53271">
    <property type="entry name" value="PRTase-like"/>
    <property type="match status" value="1"/>
</dbReference>
<dbReference type="EMBL" id="DVJJ01000079">
    <property type="protein sequence ID" value="HIS64768.1"/>
    <property type="molecule type" value="Genomic_DNA"/>
</dbReference>
<evidence type="ECO:0000313" key="3">
    <source>
        <dbReference type="EMBL" id="HIS64768.1"/>
    </source>
</evidence>
<reference evidence="3" key="2">
    <citation type="journal article" date="2021" name="PeerJ">
        <title>Extensive microbial diversity within the chicken gut microbiome revealed by metagenomics and culture.</title>
        <authorList>
            <person name="Gilroy R."/>
            <person name="Ravi A."/>
            <person name="Getino M."/>
            <person name="Pursley I."/>
            <person name="Horton D.L."/>
            <person name="Alikhan N.F."/>
            <person name="Baker D."/>
            <person name="Gharbi K."/>
            <person name="Hall N."/>
            <person name="Watson M."/>
            <person name="Adriaenssens E.M."/>
            <person name="Foster-Nyarko E."/>
            <person name="Jarju S."/>
            <person name="Secka A."/>
            <person name="Antonio M."/>
            <person name="Oren A."/>
            <person name="Chaudhuri R.R."/>
            <person name="La Ragione R."/>
            <person name="Hildebrand F."/>
            <person name="Pallen M.J."/>
        </authorList>
    </citation>
    <scope>NUCLEOTIDE SEQUENCE</scope>
    <source>
        <strain evidence="3">ChiBcec16-1751</strain>
    </source>
</reference>
<dbReference type="GO" id="GO:0016757">
    <property type="term" value="F:glycosyltransferase activity"/>
    <property type="evidence" value="ECO:0007669"/>
    <property type="project" value="UniProtKB-KW"/>
</dbReference>
<organism evidence="3 4">
    <name type="scientific">Candidatus Avoscillospira avistercoris</name>
    <dbReference type="NCBI Taxonomy" id="2840707"/>
    <lineage>
        <taxon>Bacteria</taxon>
        <taxon>Bacillati</taxon>
        <taxon>Bacillota</taxon>
        <taxon>Clostridia</taxon>
        <taxon>Eubacteriales</taxon>
        <taxon>Oscillospiraceae</taxon>
        <taxon>Oscillospiraceae incertae sedis</taxon>
        <taxon>Candidatus Avoscillospira</taxon>
    </lineage>
</organism>
<protein>
    <submittedName>
        <fullName evidence="3">Phosphoribosyltransferase domain-containing protein</fullName>
    </submittedName>
</protein>
<dbReference type="Pfam" id="PF12500">
    <property type="entry name" value="TRSP"/>
    <property type="match status" value="1"/>
</dbReference>
<dbReference type="AlphaFoldDB" id="A0A9D1F9G1"/>
<reference evidence="3" key="1">
    <citation type="submission" date="2020-10" db="EMBL/GenBank/DDBJ databases">
        <authorList>
            <person name="Gilroy R."/>
        </authorList>
    </citation>
    <scope>NUCLEOTIDE SEQUENCE</scope>
    <source>
        <strain evidence="3">ChiBcec16-1751</strain>
    </source>
</reference>
<dbReference type="PIRSF" id="PIRSF020967">
    <property type="entry name" value="UCP020967"/>
    <property type="match status" value="1"/>
</dbReference>
<dbReference type="Pfam" id="PF15609">
    <property type="entry name" value="PRTase_2"/>
    <property type="match status" value="1"/>
</dbReference>
<feature type="domain" description="TRSP" evidence="1">
    <location>
        <begin position="255"/>
        <end position="358"/>
    </location>
</feature>
<dbReference type="InterPro" id="IPR029057">
    <property type="entry name" value="PRTase-like"/>
</dbReference>
<name>A0A9D1F9G1_9FIRM</name>
<dbReference type="InterPro" id="IPR011214">
    <property type="entry name" value="UCP020967"/>
</dbReference>
<dbReference type="InterPro" id="IPR022537">
    <property type="entry name" value="TRSP_dom"/>
</dbReference>
<dbReference type="Gene3D" id="3.40.50.2020">
    <property type="match status" value="1"/>
</dbReference>
<proteinExistence type="predicted"/>
<sequence>MQQYTMEDVLRIAKRYRNTKRSYLLVNPLQAKHLPVEPATALQLMETLGASLRQSYPSARLVIGFAETATAIGAVAAAQLAGDCLYVQTTREDCQGDRNWLEFQEEHSHAVEQKLCGDALEAGLAATDTVILVDDEISTGKTILNMVEQMAARYPSLREKTVVAASILNRVTPEQEARLRQAGIVCHCLVRLPQADYDSQVARYTVEEAPLPSQWTPETPFQSWTLPGSFDQNPRLGVRIGEYVAQCRKMADAFLQWVALPESGRTLVLGTEECMLPSLILGQQLAQRLGSGAVRCHATTRSPIGVSQETGYPIISGAQVRSFYSDDRKTYLYNLDSYDAVVVVSDTEREDTAALCSVLSALPNRETTRVFYIQGGSHVWYL</sequence>
<dbReference type="Proteomes" id="UP000886741">
    <property type="component" value="Unassembled WGS sequence"/>
</dbReference>
<evidence type="ECO:0000313" key="4">
    <source>
        <dbReference type="Proteomes" id="UP000886741"/>
    </source>
</evidence>
<dbReference type="CDD" id="cd06223">
    <property type="entry name" value="PRTases_typeI"/>
    <property type="match status" value="1"/>
</dbReference>
<feature type="domain" description="Orotate phosphoribosyltransferase-like" evidence="2">
    <location>
        <begin position="10"/>
        <end position="185"/>
    </location>
</feature>
<dbReference type="InterPro" id="IPR000836">
    <property type="entry name" value="PRTase_dom"/>
</dbReference>
<dbReference type="InterPro" id="IPR041688">
    <property type="entry name" value="PRTase_2"/>
</dbReference>
<evidence type="ECO:0000259" key="1">
    <source>
        <dbReference type="Pfam" id="PF12500"/>
    </source>
</evidence>